<dbReference type="Proteomes" id="UP000681722">
    <property type="component" value="Unassembled WGS sequence"/>
</dbReference>
<keyword evidence="1" id="KW-0472">Membrane</keyword>
<gene>
    <name evidence="2" type="ORF">GPM918_LOCUS44559</name>
    <name evidence="3" type="ORF">SRO942_LOCUS46467</name>
</gene>
<organism evidence="2 4">
    <name type="scientific">Didymodactylos carnosus</name>
    <dbReference type="NCBI Taxonomy" id="1234261"/>
    <lineage>
        <taxon>Eukaryota</taxon>
        <taxon>Metazoa</taxon>
        <taxon>Spiralia</taxon>
        <taxon>Gnathifera</taxon>
        <taxon>Rotifera</taxon>
        <taxon>Eurotatoria</taxon>
        <taxon>Bdelloidea</taxon>
        <taxon>Philodinida</taxon>
        <taxon>Philodinidae</taxon>
        <taxon>Didymodactylos</taxon>
    </lineage>
</organism>
<keyword evidence="4" id="KW-1185">Reference proteome</keyword>
<feature type="non-terminal residue" evidence="2">
    <location>
        <position position="1"/>
    </location>
</feature>
<proteinExistence type="predicted"/>
<evidence type="ECO:0000313" key="4">
    <source>
        <dbReference type="Proteomes" id="UP000663829"/>
    </source>
</evidence>
<keyword evidence="1" id="KW-1133">Transmembrane helix</keyword>
<evidence type="ECO:0000256" key="1">
    <source>
        <dbReference type="SAM" id="Phobius"/>
    </source>
</evidence>
<keyword evidence="1" id="KW-0812">Transmembrane</keyword>
<dbReference type="Proteomes" id="UP000663829">
    <property type="component" value="Unassembled WGS sequence"/>
</dbReference>
<comment type="caution">
    <text evidence="2">The sequence shown here is derived from an EMBL/GenBank/DDBJ whole genome shotgun (WGS) entry which is preliminary data.</text>
</comment>
<dbReference type="EMBL" id="CAJNOQ010044833">
    <property type="protein sequence ID" value="CAF1634426.1"/>
    <property type="molecule type" value="Genomic_DNA"/>
</dbReference>
<accession>A0A816D795</accession>
<evidence type="ECO:0000313" key="3">
    <source>
        <dbReference type="EMBL" id="CAF4537984.1"/>
    </source>
</evidence>
<feature type="transmembrane region" description="Helical" evidence="1">
    <location>
        <begin position="64"/>
        <end position="84"/>
    </location>
</feature>
<reference evidence="2" key="1">
    <citation type="submission" date="2021-02" db="EMBL/GenBank/DDBJ databases">
        <authorList>
            <person name="Nowell W R."/>
        </authorList>
    </citation>
    <scope>NUCLEOTIDE SEQUENCE</scope>
</reference>
<sequence>KTHRINTKYKNDDTRCFSINDKLNISTLTSSFLSFDMLMSNNPSPSIYLNISIHAPFEDLNRTLFLLFICGVFIDYNSGLIYSLSKIKSWKFIIEIPYSDKFKISVKENFEQILPILSIINPFSLEEVTSDNYPLFIGEQEELVARFLKAFENHKIDNMMKNEKPISFEPITNSDEARQYIYNCINKNAFELPQNKLYELSFTKFLYRRIRFFTGHFYCLNETIKNLGSTVMKQIMFN</sequence>
<evidence type="ECO:0000313" key="2">
    <source>
        <dbReference type="EMBL" id="CAF1634426.1"/>
    </source>
</evidence>
<dbReference type="AlphaFoldDB" id="A0A816D795"/>
<name>A0A816D795_9BILA</name>
<protein>
    <submittedName>
        <fullName evidence="2">Uncharacterized protein</fullName>
    </submittedName>
</protein>
<dbReference type="EMBL" id="CAJOBC010112996">
    <property type="protein sequence ID" value="CAF4537984.1"/>
    <property type="molecule type" value="Genomic_DNA"/>
</dbReference>